<comment type="caution">
    <text evidence="2">The sequence shown here is derived from an EMBL/GenBank/DDBJ whole genome shotgun (WGS) entry which is preliminary data.</text>
</comment>
<name>A0A0G0QUF1_9BACT</name>
<reference evidence="2 3" key="1">
    <citation type="journal article" date="2015" name="Nature">
        <title>rRNA introns, odd ribosomes, and small enigmatic genomes across a large radiation of phyla.</title>
        <authorList>
            <person name="Brown C.T."/>
            <person name="Hug L.A."/>
            <person name="Thomas B.C."/>
            <person name="Sharon I."/>
            <person name="Castelle C.J."/>
            <person name="Singh A."/>
            <person name="Wilkins M.J."/>
            <person name="Williams K.H."/>
            <person name="Banfield J.F."/>
        </authorList>
    </citation>
    <scope>NUCLEOTIDE SEQUENCE [LARGE SCALE GENOMIC DNA]</scope>
</reference>
<keyword evidence="1" id="KW-1133">Transmembrane helix</keyword>
<keyword evidence="1" id="KW-0812">Transmembrane</keyword>
<organism evidence="2 3">
    <name type="scientific">Candidatus Yanofskybacteria bacterium GW2011_GWE2_40_11</name>
    <dbReference type="NCBI Taxonomy" id="1619033"/>
    <lineage>
        <taxon>Bacteria</taxon>
        <taxon>Candidatus Yanofskyibacteriota</taxon>
    </lineage>
</organism>
<gene>
    <name evidence="2" type="ORF">UT75_C0002G0023</name>
</gene>
<keyword evidence="1" id="KW-0472">Membrane</keyword>
<evidence type="ECO:0000256" key="1">
    <source>
        <dbReference type="SAM" id="Phobius"/>
    </source>
</evidence>
<protein>
    <submittedName>
        <fullName evidence="2">Uncharacterized protein</fullName>
    </submittedName>
</protein>
<sequence length="104" mass="11692">MAAPSIVSFHRVLACIIVSLSIRLGVVEDKMKKWMGRSAVLKHEKKRHSRAAYRFCSKVMPALTRGFFPEPITVAFNLAFDAPDCAHRAVYFCCWSGRDGGDCR</sequence>
<dbReference type="AlphaFoldDB" id="A0A0G0QUF1"/>
<evidence type="ECO:0000313" key="3">
    <source>
        <dbReference type="Proteomes" id="UP000034072"/>
    </source>
</evidence>
<feature type="transmembrane region" description="Helical" evidence="1">
    <location>
        <begin position="6"/>
        <end position="27"/>
    </location>
</feature>
<evidence type="ECO:0000313" key="2">
    <source>
        <dbReference type="EMBL" id="KKR40986.1"/>
    </source>
</evidence>
<dbReference type="EMBL" id="LBXZ01000002">
    <property type="protein sequence ID" value="KKR40986.1"/>
    <property type="molecule type" value="Genomic_DNA"/>
</dbReference>
<dbReference type="Proteomes" id="UP000034072">
    <property type="component" value="Unassembled WGS sequence"/>
</dbReference>
<accession>A0A0G0QUF1</accession>
<proteinExistence type="predicted"/>